<evidence type="ECO:0000313" key="4">
    <source>
        <dbReference type="Proteomes" id="UP000827549"/>
    </source>
</evidence>
<evidence type="ECO:0000313" key="3">
    <source>
        <dbReference type="EMBL" id="WOO80835.1"/>
    </source>
</evidence>
<dbReference type="PANTHER" id="PTHR12705">
    <property type="entry name" value="ORIGIN RECOGNITION COMPLEX SUBUNIT 5"/>
    <property type="match status" value="1"/>
</dbReference>
<sequence length="504" mass="54613">METLATLLAHDGSPPLVYLHHPHHSASAVRAQLPPVAAEADLIELHTPRLLYAGVLARVAASRGAEREGEVATWDAFVRGLREVCSTRTANGASAANGSRKGKGRAIDDLDADASTHLVLVFTRAERLKSVLGPIWTALTRLSELANLPATVVLASALPWDDVRPARSDAVEPVMVYLDPIRRDELRDALLLSGSTHPLYPRFVDLLLASLGQLAPPSEVAFAADSLWPLYTATLPAHAEQELLGRAPPEPDTPPLSVSVKLLTDLKHQLSLALSVAAESLLPRTVGKADFIRALNPLSSDGTPRPLTARAIPRPPGLDLPLAAQFLLVAAYCASYNPAKSDVRLFGRGTGPDGKRRRGGGVRRAGYGRTRVGKVPQRLLGPKAFPLDRLLAMFASLYAEHAARPEDLESDGEVAVTAAQIERKRARHAERDEQWEDEVDALAMSVGLWSLIPELEAQSLLKRTSPVDRLDNIMLRCEIDYEGTKTLAKGLKITLDEYLYEAMA</sequence>
<dbReference type="GeneID" id="87807601"/>
<organism evidence="3 4">
    <name type="scientific">Vanrija pseudolonga</name>
    <dbReference type="NCBI Taxonomy" id="143232"/>
    <lineage>
        <taxon>Eukaryota</taxon>
        <taxon>Fungi</taxon>
        <taxon>Dikarya</taxon>
        <taxon>Basidiomycota</taxon>
        <taxon>Agaricomycotina</taxon>
        <taxon>Tremellomycetes</taxon>
        <taxon>Trichosporonales</taxon>
        <taxon>Trichosporonaceae</taxon>
        <taxon>Vanrija</taxon>
    </lineage>
</organism>
<name>A0AAF1BKA1_9TREE</name>
<proteinExistence type="predicted"/>
<gene>
    <name evidence="3" type="primary">Orc5</name>
    <name evidence="3" type="ORF">LOC62_03G004363</name>
</gene>
<dbReference type="PANTHER" id="PTHR12705:SF0">
    <property type="entry name" value="ORIGIN RECOGNITION COMPLEX SUBUNIT 5"/>
    <property type="match status" value="1"/>
</dbReference>
<feature type="domain" description="Origin recognition complex subunit 5 C-terminal" evidence="2">
    <location>
        <begin position="320"/>
        <end position="499"/>
    </location>
</feature>
<dbReference type="Proteomes" id="UP000827549">
    <property type="component" value="Chromosome 3"/>
</dbReference>
<dbReference type="AlphaFoldDB" id="A0AAF1BKA1"/>
<evidence type="ECO:0000259" key="2">
    <source>
        <dbReference type="Pfam" id="PF14630"/>
    </source>
</evidence>
<protein>
    <submittedName>
        <fullName evidence="3">Origin recognition complex subunit 5</fullName>
    </submittedName>
</protein>
<evidence type="ECO:0000256" key="1">
    <source>
        <dbReference type="SAM" id="MobiDB-lite"/>
    </source>
</evidence>
<dbReference type="GO" id="GO:0005664">
    <property type="term" value="C:nuclear origin of replication recognition complex"/>
    <property type="evidence" value="ECO:0007669"/>
    <property type="project" value="TreeGrafter"/>
</dbReference>
<dbReference type="RefSeq" id="XP_062626867.1">
    <property type="nucleotide sequence ID" value="XM_062770883.1"/>
</dbReference>
<reference evidence="3" key="1">
    <citation type="submission" date="2023-10" db="EMBL/GenBank/DDBJ databases">
        <authorList>
            <person name="Noh H."/>
        </authorList>
    </citation>
    <scope>NUCLEOTIDE SEQUENCE</scope>
    <source>
        <strain evidence="3">DUCC4014</strain>
    </source>
</reference>
<accession>A0AAF1BKA1</accession>
<dbReference type="EMBL" id="CP086716">
    <property type="protein sequence ID" value="WOO80835.1"/>
    <property type="molecule type" value="Genomic_DNA"/>
</dbReference>
<dbReference type="InterPro" id="IPR047088">
    <property type="entry name" value="ORC5_C"/>
</dbReference>
<feature type="region of interest" description="Disordered" evidence="1">
    <location>
        <begin position="347"/>
        <end position="367"/>
    </location>
</feature>
<dbReference type="InterPro" id="IPR020796">
    <property type="entry name" value="ORC5"/>
</dbReference>
<keyword evidence="4" id="KW-1185">Reference proteome</keyword>
<dbReference type="GO" id="GO:0006270">
    <property type="term" value="P:DNA replication initiation"/>
    <property type="evidence" value="ECO:0007669"/>
    <property type="project" value="TreeGrafter"/>
</dbReference>
<dbReference type="Pfam" id="PF14630">
    <property type="entry name" value="ORC5_C"/>
    <property type="match status" value="1"/>
</dbReference>
<dbReference type="GO" id="GO:0003688">
    <property type="term" value="F:DNA replication origin binding"/>
    <property type="evidence" value="ECO:0007669"/>
    <property type="project" value="TreeGrafter"/>
</dbReference>